<comment type="caution">
    <text evidence="2">The sequence shown here is derived from an EMBL/GenBank/DDBJ whole genome shotgun (WGS) entry which is preliminary data.</text>
</comment>
<feature type="compositionally biased region" description="Low complexity" evidence="1">
    <location>
        <begin position="191"/>
        <end position="218"/>
    </location>
</feature>
<accession>A0A699KIT4</accession>
<feature type="compositionally biased region" description="Acidic residues" evidence="1">
    <location>
        <begin position="254"/>
        <end position="290"/>
    </location>
</feature>
<dbReference type="EMBL" id="BKCJ010523348">
    <property type="protein sequence ID" value="GFA96459.1"/>
    <property type="molecule type" value="Genomic_DNA"/>
</dbReference>
<reference evidence="2" key="1">
    <citation type="journal article" date="2019" name="Sci. Rep.">
        <title>Draft genome of Tanacetum cinerariifolium, the natural source of mosquito coil.</title>
        <authorList>
            <person name="Yamashiro T."/>
            <person name="Shiraishi A."/>
            <person name="Satake H."/>
            <person name="Nakayama K."/>
        </authorList>
    </citation>
    <scope>NUCLEOTIDE SEQUENCE</scope>
</reference>
<dbReference type="AlphaFoldDB" id="A0A699KIT4"/>
<evidence type="ECO:0000256" key="1">
    <source>
        <dbReference type="SAM" id="MobiDB-lite"/>
    </source>
</evidence>
<sequence>METIIEQQVALDEALVLSTQRCPFFKAFLVTADVPEIYMQEFWATTYVHQHSIRFKLDNKKHIVNLETFRGMLHICPRIPGQSFDKLPFEEEILDFLRNIDYAFLIWEDFVYKIEHKKINEMYYPRFTKNTQQYGAMLPIELTNAEIKNTKAYKEYYAYATREAAPKPKASARRKRSGLDTSITLPTAITTPTTTVAATPRLTAAAKGKQPAKAKSSSDPSELARTEAQQLKIVLRRSRQETHISQLGGFEKDRDDDEGNEKDESDDGEEDDDDDKDGDERDDDDDDDEE</sequence>
<feature type="region of interest" description="Disordered" evidence="1">
    <location>
        <begin position="191"/>
        <end position="290"/>
    </location>
</feature>
<protein>
    <submittedName>
        <fullName evidence="2">Uncharacterized protein</fullName>
    </submittedName>
</protein>
<name>A0A699KIT4_TANCI</name>
<organism evidence="2">
    <name type="scientific">Tanacetum cinerariifolium</name>
    <name type="common">Dalmatian daisy</name>
    <name type="synonym">Chrysanthemum cinerariifolium</name>
    <dbReference type="NCBI Taxonomy" id="118510"/>
    <lineage>
        <taxon>Eukaryota</taxon>
        <taxon>Viridiplantae</taxon>
        <taxon>Streptophyta</taxon>
        <taxon>Embryophyta</taxon>
        <taxon>Tracheophyta</taxon>
        <taxon>Spermatophyta</taxon>
        <taxon>Magnoliopsida</taxon>
        <taxon>eudicotyledons</taxon>
        <taxon>Gunneridae</taxon>
        <taxon>Pentapetalae</taxon>
        <taxon>asterids</taxon>
        <taxon>campanulids</taxon>
        <taxon>Asterales</taxon>
        <taxon>Asteraceae</taxon>
        <taxon>Asteroideae</taxon>
        <taxon>Anthemideae</taxon>
        <taxon>Anthemidinae</taxon>
        <taxon>Tanacetum</taxon>
    </lineage>
</organism>
<proteinExistence type="predicted"/>
<gene>
    <name evidence="2" type="ORF">Tci_668431</name>
</gene>
<evidence type="ECO:0000313" key="2">
    <source>
        <dbReference type="EMBL" id="GFA96459.1"/>
    </source>
</evidence>